<feature type="transmembrane region" description="Helical" evidence="1">
    <location>
        <begin position="34"/>
        <end position="52"/>
    </location>
</feature>
<dbReference type="AlphaFoldDB" id="A0A173TL03"/>
<feature type="transmembrane region" description="Helical" evidence="1">
    <location>
        <begin position="160"/>
        <end position="176"/>
    </location>
</feature>
<keyword evidence="1" id="KW-0472">Membrane</keyword>
<name>A0A173TL03_ANAHA</name>
<dbReference type="Proteomes" id="UP000095553">
    <property type="component" value="Unassembled WGS sequence"/>
</dbReference>
<feature type="transmembrane region" description="Helical" evidence="1">
    <location>
        <begin position="58"/>
        <end position="78"/>
    </location>
</feature>
<accession>A0A173TL03</accession>
<feature type="transmembrane region" description="Helical" evidence="1">
    <location>
        <begin position="192"/>
        <end position="209"/>
    </location>
</feature>
<feature type="transmembrane region" description="Helical" evidence="1">
    <location>
        <begin position="136"/>
        <end position="153"/>
    </location>
</feature>
<dbReference type="RefSeq" id="WP_055073060.1">
    <property type="nucleotide sequence ID" value="NZ_CP193929.1"/>
</dbReference>
<keyword evidence="1" id="KW-1133">Transmembrane helix</keyword>
<evidence type="ECO:0000313" key="2">
    <source>
        <dbReference type="EMBL" id="CUN02926.1"/>
    </source>
</evidence>
<evidence type="ECO:0000313" key="3">
    <source>
        <dbReference type="Proteomes" id="UP000095553"/>
    </source>
</evidence>
<organism evidence="2 3">
    <name type="scientific">Anaerostipes hadrus</name>
    <dbReference type="NCBI Taxonomy" id="649756"/>
    <lineage>
        <taxon>Bacteria</taxon>
        <taxon>Bacillati</taxon>
        <taxon>Bacillota</taxon>
        <taxon>Clostridia</taxon>
        <taxon>Lachnospirales</taxon>
        <taxon>Lachnospiraceae</taxon>
        <taxon>Anaerostipes</taxon>
    </lineage>
</organism>
<protein>
    <submittedName>
        <fullName evidence="2">Uncharacterized protein</fullName>
    </submittedName>
</protein>
<sequence length="212" mass="24778">MKNKSYEEDFRIIRAAIDGAKNPIDKLGQFFKNYAIINLITIVFSLIASLYQRLLPEMYIIRIICFMYLVYYILRIYKEEKSNANQYYQTILYIYGIGVVVIPVILWIAGIISSFASSNEAFQVDKMMEMLMNLEVFSSIILLSVSFLIVSFVRDNKMYIVYALINLAVYLIAFSIDKELSIENITIHYQDLYYSFVIIIGYMILAKSIRKK</sequence>
<gene>
    <name evidence="2" type="ORF">ERS852571_02079</name>
</gene>
<evidence type="ECO:0000256" key="1">
    <source>
        <dbReference type="SAM" id="Phobius"/>
    </source>
</evidence>
<keyword evidence="1" id="KW-0812">Transmembrane</keyword>
<feature type="transmembrane region" description="Helical" evidence="1">
    <location>
        <begin position="90"/>
        <end position="116"/>
    </location>
</feature>
<reference evidence="2 3" key="1">
    <citation type="submission" date="2015-09" db="EMBL/GenBank/DDBJ databases">
        <authorList>
            <consortium name="Pathogen Informatics"/>
        </authorList>
    </citation>
    <scope>NUCLEOTIDE SEQUENCE [LARGE SCALE GENOMIC DNA]</scope>
    <source>
        <strain evidence="2 3">2789STDY5834959</strain>
    </source>
</reference>
<proteinExistence type="predicted"/>
<dbReference type="EMBL" id="CYXY01000012">
    <property type="protein sequence ID" value="CUN02926.1"/>
    <property type="molecule type" value="Genomic_DNA"/>
</dbReference>